<organism evidence="1">
    <name type="scientific">bioreactor metagenome</name>
    <dbReference type="NCBI Taxonomy" id="1076179"/>
    <lineage>
        <taxon>unclassified sequences</taxon>
        <taxon>metagenomes</taxon>
        <taxon>ecological metagenomes</taxon>
    </lineage>
</organism>
<gene>
    <name evidence="1" type="ORF">SDC9_191081</name>
</gene>
<dbReference type="AlphaFoldDB" id="A0A645HWV0"/>
<protein>
    <submittedName>
        <fullName evidence="1">Uncharacterized protein</fullName>
    </submittedName>
</protein>
<accession>A0A645HWV0</accession>
<evidence type="ECO:0000313" key="1">
    <source>
        <dbReference type="EMBL" id="MPN43521.1"/>
    </source>
</evidence>
<comment type="caution">
    <text evidence="1">The sequence shown here is derived from an EMBL/GenBank/DDBJ whole genome shotgun (WGS) entry which is preliminary data.</text>
</comment>
<proteinExistence type="predicted"/>
<name>A0A645HWV0_9ZZZZ</name>
<dbReference type="EMBL" id="VSSQ01101966">
    <property type="protein sequence ID" value="MPN43521.1"/>
    <property type="molecule type" value="Genomic_DNA"/>
</dbReference>
<reference evidence="1" key="1">
    <citation type="submission" date="2019-08" db="EMBL/GenBank/DDBJ databases">
        <authorList>
            <person name="Kucharzyk K."/>
            <person name="Murdoch R.W."/>
            <person name="Higgins S."/>
            <person name="Loffler F."/>
        </authorList>
    </citation>
    <scope>NUCLEOTIDE SEQUENCE</scope>
</reference>
<sequence length="68" mass="7691">MGKITRFMHLSGFLIGNFSRSFAVYERLKAVLFALGVDKGKNISFSLPQRRLFFERDGGGVKVRIVNP</sequence>